<feature type="compositionally biased region" description="Polar residues" evidence="2">
    <location>
        <begin position="289"/>
        <end position="299"/>
    </location>
</feature>
<name>A0A0C2WM35_AMAMK</name>
<keyword evidence="1" id="KW-0175">Coiled coil</keyword>
<feature type="compositionally biased region" description="Polar residues" evidence="2">
    <location>
        <begin position="253"/>
        <end position="272"/>
    </location>
</feature>
<feature type="coiled-coil region" evidence="1">
    <location>
        <begin position="89"/>
        <end position="123"/>
    </location>
</feature>
<feature type="region of interest" description="Disordered" evidence="2">
    <location>
        <begin position="433"/>
        <end position="485"/>
    </location>
</feature>
<dbReference type="InParanoid" id="A0A0C2WM35"/>
<feature type="compositionally biased region" description="Low complexity" evidence="2">
    <location>
        <begin position="345"/>
        <end position="359"/>
    </location>
</feature>
<dbReference type="Proteomes" id="UP000054549">
    <property type="component" value="Unassembled WGS sequence"/>
</dbReference>
<evidence type="ECO:0000256" key="1">
    <source>
        <dbReference type="SAM" id="Coils"/>
    </source>
</evidence>
<organism evidence="3 4">
    <name type="scientific">Amanita muscaria (strain Koide BX008)</name>
    <dbReference type="NCBI Taxonomy" id="946122"/>
    <lineage>
        <taxon>Eukaryota</taxon>
        <taxon>Fungi</taxon>
        <taxon>Dikarya</taxon>
        <taxon>Basidiomycota</taxon>
        <taxon>Agaricomycotina</taxon>
        <taxon>Agaricomycetes</taxon>
        <taxon>Agaricomycetidae</taxon>
        <taxon>Agaricales</taxon>
        <taxon>Pluteineae</taxon>
        <taxon>Amanitaceae</taxon>
        <taxon>Amanita</taxon>
    </lineage>
</organism>
<feature type="compositionally biased region" description="Polar residues" evidence="2">
    <location>
        <begin position="548"/>
        <end position="564"/>
    </location>
</feature>
<feature type="compositionally biased region" description="Low complexity" evidence="2">
    <location>
        <begin position="537"/>
        <end position="547"/>
    </location>
</feature>
<dbReference type="HOGENOM" id="CLU_483081_0_0_1"/>
<proteinExistence type="predicted"/>
<gene>
    <name evidence="3" type="ORF">M378DRAFT_27836</name>
</gene>
<accession>A0A0C2WM35</accession>
<evidence type="ECO:0000313" key="3">
    <source>
        <dbReference type="EMBL" id="KIL57781.1"/>
    </source>
</evidence>
<feature type="region of interest" description="Disordered" evidence="2">
    <location>
        <begin position="537"/>
        <end position="564"/>
    </location>
</feature>
<feature type="compositionally biased region" description="Low complexity" evidence="2">
    <location>
        <begin position="454"/>
        <end position="478"/>
    </location>
</feature>
<feature type="region of interest" description="Disordered" evidence="2">
    <location>
        <begin position="125"/>
        <end position="189"/>
    </location>
</feature>
<feature type="region of interest" description="Disordered" evidence="2">
    <location>
        <begin position="240"/>
        <end position="299"/>
    </location>
</feature>
<dbReference type="EMBL" id="KN818358">
    <property type="protein sequence ID" value="KIL57781.1"/>
    <property type="molecule type" value="Genomic_DNA"/>
</dbReference>
<feature type="compositionally biased region" description="Basic and acidic residues" evidence="2">
    <location>
        <begin position="128"/>
        <end position="138"/>
    </location>
</feature>
<evidence type="ECO:0000313" key="4">
    <source>
        <dbReference type="Proteomes" id="UP000054549"/>
    </source>
</evidence>
<feature type="compositionally biased region" description="Low complexity" evidence="2">
    <location>
        <begin position="139"/>
        <end position="150"/>
    </location>
</feature>
<evidence type="ECO:0000256" key="2">
    <source>
        <dbReference type="SAM" id="MobiDB-lite"/>
    </source>
</evidence>
<feature type="region of interest" description="Disordered" evidence="2">
    <location>
        <begin position="408"/>
        <end position="427"/>
    </location>
</feature>
<dbReference type="AlphaFoldDB" id="A0A0C2WM35"/>
<keyword evidence="4" id="KW-1185">Reference proteome</keyword>
<reference evidence="3 4" key="1">
    <citation type="submission" date="2014-04" db="EMBL/GenBank/DDBJ databases">
        <title>Evolutionary Origins and Diversification of the Mycorrhizal Mutualists.</title>
        <authorList>
            <consortium name="DOE Joint Genome Institute"/>
            <consortium name="Mycorrhizal Genomics Consortium"/>
            <person name="Kohler A."/>
            <person name="Kuo A."/>
            <person name="Nagy L.G."/>
            <person name="Floudas D."/>
            <person name="Copeland A."/>
            <person name="Barry K.W."/>
            <person name="Cichocki N."/>
            <person name="Veneault-Fourrey C."/>
            <person name="LaButti K."/>
            <person name="Lindquist E.A."/>
            <person name="Lipzen A."/>
            <person name="Lundell T."/>
            <person name="Morin E."/>
            <person name="Murat C."/>
            <person name="Riley R."/>
            <person name="Ohm R."/>
            <person name="Sun H."/>
            <person name="Tunlid A."/>
            <person name="Henrissat B."/>
            <person name="Grigoriev I.V."/>
            <person name="Hibbett D.S."/>
            <person name="Martin F."/>
        </authorList>
    </citation>
    <scope>NUCLEOTIDE SEQUENCE [LARGE SCALE GENOMIC DNA]</scope>
    <source>
        <strain evidence="3 4">Koide BX008</strain>
    </source>
</reference>
<sequence length="564" mass="60305">MQVDCCHFENGAQESGSSLWTFKLEFGLIHTTNCSVCRSYMTHVAVANHSGDASFKDAINTREARVSGAFLDGLQSGRQIQQEHDTPVLSRYRDERDKTLQELDAAKKEMTILRNKVLSLELAVQDPVSERESKRSDESIGSSTESSAKSDLSSVERLLLSPSEDLDFDDAPSTPFLSTAVNHDPPLIPNLQTAAEDREAFHTPDPANPLGSSLASIEPLGETTVSTENVPQSSALLLKASSSATPEPAKPSSRPSTTIKSWAQLAKASSATPKPERSSPRPSTYALGLSNTSSDHQSLSLEPFGEANIATTTVRKLSWAQLARPSSAATPKPEKPSPQPSTWALNLSNLSSSDQRSSSVEPPGETSVSTTNVRKLSWAQLARPSSAATPKPSPQPSTSALNMSNLSTLDQQSSSVEPPGETNVSTTNVRKSWAQLARSSSSATPKPEKLSPQLSSCALSLSNPSSSDQQSSSILATSPSPRPPTTIAHVEALMKAAHTGDDSSLTRIRAFCGTARRLPRKQRTELQRYALLHWRKPSPSLSSSVSSTETGTRGASDSSWTDCG</sequence>
<protein>
    <submittedName>
        <fullName evidence="3">Uncharacterized protein</fullName>
    </submittedName>
</protein>
<feature type="region of interest" description="Disordered" evidence="2">
    <location>
        <begin position="324"/>
        <end position="402"/>
    </location>
</feature>